<sequence>MRYQVRYLADGDEETARIEAANAPEAAETVEAEHEDDKGHFELLAVQPEADAQATNR</sequence>
<protein>
    <submittedName>
        <fullName evidence="1">Uncharacterized protein</fullName>
    </submittedName>
</protein>
<organism evidence="1">
    <name type="scientific">uncultured Thermomicrobiales bacterium</name>
    <dbReference type="NCBI Taxonomy" id="1645740"/>
    <lineage>
        <taxon>Bacteria</taxon>
        <taxon>Pseudomonadati</taxon>
        <taxon>Thermomicrobiota</taxon>
        <taxon>Thermomicrobia</taxon>
        <taxon>Thermomicrobiales</taxon>
        <taxon>environmental samples</taxon>
    </lineage>
</organism>
<dbReference type="AlphaFoldDB" id="A0A6J4U710"/>
<evidence type="ECO:0000313" key="1">
    <source>
        <dbReference type="EMBL" id="CAA9542345.1"/>
    </source>
</evidence>
<reference evidence="1" key="1">
    <citation type="submission" date="2020-02" db="EMBL/GenBank/DDBJ databases">
        <authorList>
            <person name="Meier V. D."/>
        </authorList>
    </citation>
    <scope>NUCLEOTIDE SEQUENCE</scope>
    <source>
        <strain evidence="1">AVDCRST_MAG59</strain>
    </source>
</reference>
<gene>
    <name evidence="1" type="ORF">AVDCRST_MAG59-946</name>
</gene>
<proteinExistence type="predicted"/>
<dbReference type="EMBL" id="CADCWF010000052">
    <property type="protein sequence ID" value="CAA9542345.1"/>
    <property type="molecule type" value="Genomic_DNA"/>
</dbReference>
<accession>A0A6J4U710</accession>
<name>A0A6J4U710_9BACT</name>